<dbReference type="PROSITE" id="PS50198">
    <property type="entry name" value="PPIC_PPIASE_2"/>
    <property type="match status" value="1"/>
</dbReference>
<accession>A0ABM7WAN0</accession>
<feature type="domain" description="PpiC" evidence="3">
    <location>
        <begin position="200"/>
        <end position="308"/>
    </location>
</feature>
<dbReference type="PANTHER" id="PTHR47637">
    <property type="entry name" value="CHAPERONE SURA"/>
    <property type="match status" value="1"/>
</dbReference>
<keyword evidence="5" id="KW-1185">Reference proteome</keyword>
<proteinExistence type="predicted"/>
<sequence length="356" mass="40304">MAQTRHPKNQTERIMTSFSSRTTAPLLAFAALLLTAAVSLISPSTADSEVIDRVIAEVNDDIITTSELDREGQPIFQRVMRESPVEEQATILDQVRRQVLDSLIDRKLIMQEAVKQGIEVSEAEIDATVKEMLAANNLTKEAFVQQLEKNGLDEATYRRNLRVQLLQNKLLMRDVNSKILITDAMVRDFYQNNYTQAVDPDSYYLLQIGISWDQSADANDPAALEKAKQEARRQAERVRDLAINGQDFRDLARRFSDLPSAEEGGDLGSFAHNEMADYMKKAVTGLQPGQISDIVETPFGYQFFQLLAGGEAATVSQAPFDAVQEEIRERLFREAMQKQHRAWMQRLRDTAYIRKS</sequence>
<keyword evidence="1" id="KW-0732">Signal</keyword>
<evidence type="ECO:0000313" key="5">
    <source>
        <dbReference type="Proteomes" id="UP000830055"/>
    </source>
</evidence>
<evidence type="ECO:0000259" key="3">
    <source>
        <dbReference type="PROSITE" id="PS50198"/>
    </source>
</evidence>
<evidence type="ECO:0000313" key="4">
    <source>
        <dbReference type="EMBL" id="BDD88044.1"/>
    </source>
</evidence>
<keyword evidence="2" id="KW-0697">Rotamase</keyword>
<dbReference type="Gene3D" id="3.10.50.40">
    <property type="match status" value="1"/>
</dbReference>
<evidence type="ECO:0000256" key="1">
    <source>
        <dbReference type="ARBA" id="ARBA00022729"/>
    </source>
</evidence>
<dbReference type="EMBL" id="AP025516">
    <property type="protein sequence ID" value="BDD88044.1"/>
    <property type="molecule type" value="Genomic_DNA"/>
</dbReference>
<name>A0ABM7WAN0_9BACT</name>
<dbReference type="SUPFAM" id="SSF109998">
    <property type="entry name" value="Triger factor/SurA peptide-binding domain-like"/>
    <property type="match status" value="1"/>
</dbReference>
<dbReference type="Pfam" id="PF00639">
    <property type="entry name" value="Rotamase"/>
    <property type="match status" value="1"/>
</dbReference>
<dbReference type="Pfam" id="PF13624">
    <property type="entry name" value="SurA_N_3"/>
    <property type="match status" value="1"/>
</dbReference>
<dbReference type="InterPro" id="IPR046357">
    <property type="entry name" value="PPIase_dom_sf"/>
</dbReference>
<keyword evidence="2" id="KW-0413">Isomerase</keyword>
<gene>
    <name evidence="4" type="ORF">DPPLL_24090</name>
</gene>
<organism evidence="4 5">
    <name type="scientific">Desulfofustis limnaeus</name>
    <dbReference type="NCBI Taxonomy" id="2740163"/>
    <lineage>
        <taxon>Bacteria</taxon>
        <taxon>Pseudomonadati</taxon>
        <taxon>Thermodesulfobacteriota</taxon>
        <taxon>Desulfobulbia</taxon>
        <taxon>Desulfobulbales</taxon>
        <taxon>Desulfocapsaceae</taxon>
        <taxon>Desulfofustis</taxon>
    </lineage>
</organism>
<dbReference type="Gene3D" id="1.10.4030.10">
    <property type="entry name" value="Porin chaperone SurA, peptide-binding domain"/>
    <property type="match status" value="1"/>
</dbReference>
<dbReference type="SUPFAM" id="SSF54534">
    <property type="entry name" value="FKBP-like"/>
    <property type="match status" value="1"/>
</dbReference>
<dbReference type="PANTHER" id="PTHR47637:SF1">
    <property type="entry name" value="CHAPERONE SURA"/>
    <property type="match status" value="1"/>
</dbReference>
<dbReference type="InterPro" id="IPR050280">
    <property type="entry name" value="OMP_Chaperone_SurA"/>
</dbReference>
<dbReference type="InterPro" id="IPR000297">
    <property type="entry name" value="PPIase_PpiC"/>
</dbReference>
<dbReference type="InterPro" id="IPR027304">
    <property type="entry name" value="Trigger_fact/SurA_dom_sf"/>
</dbReference>
<protein>
    <submittedName>
        <fullName evidence="4">Chaperone SurA</fullName>
    </submittedName>
</protein>
<evidence type="ECO:0000256" key="2">
    <source>
        <dbReference type="PROSITE-ProRule" id="PRU00278"/>
    </source>
</evidence>
<dbReference type="Proteomes" id="UP000830055">
    <property type="component" value="Chromosome"/>
</dbReference>
<reference evidence="4 5" key="1">
    <citation type="submission" date="2022-01" db="EMBL/GenBank/DDBJ databases">
        <title>Desulfofustis limnae sp. nov., a novel mesophilic sulfate-reducing bacterium isolated from marsh soil.</title>
        <authorList>
            <person name="Watanabe M."/>
            <person name="Takahashi A."/>
            <person name="Kojima H."/>
            <person name="Fukui M."/>
        </authorList>
    </citation>
    <scope>NUCLEOTIDE SEQUENCE [LARGE SCALE GENOMIC DNA]</scope>
    <source>
        <strain evidence="4 5">PPLL</strain>
    </source>
</reference>